<dbReference type="Proteomes" id="UP000260812">
    <property type="component" value="Unassembled WGS sequence"/>
</dbReference>
<reference evidence="10 12" key="1">
    <citation type="submission" date="2018-08" db="EMBL/GenBank/DDBJ databases">
        <title>A genome reference for cultivated species of the human gut microbiota.</title>
        <authorList>
            <person name="Zou Y."/>
            <person name="Xue W."/>
            <person name="Luo G."/>
        </authorList>
    </citation>
    <scope>NUCLEOTIDE SEQUENCE [LARGE SCALE GENOMIC DNA]</scope>
    <source>
        <strain evidence="10 12">AF26-4BH</strain>
        <strain evidence="9">TF05-5AC</strain>
    </source>
</reference>
<organism evidence="10 12">
    <name type="scientific">Eisenbergiella massiliensis</name>
    <dbReference type="NCBI Taxonomy" id="1720294"/>
    <lineage>
        <taxon>Bacteria</taxon>
        <taxon>Bacillati</taxon>
        <taxon>Bacillota</taxon>
        <taxon>Clostridia</taxon>
        <taxon>Lachnospirales</taxon>
        <taxon>Lachnospiraceae</taxon>
        <taxon>Eisenbergiella</taxon>
    </lineage>
</organism>
<dbReference type="GO" id="GO:0005886">
    <property type="term" value="C:plasma membrane"/>
    <property type="evidence" value="ECO:0007669"/>
    <property type="project" value="UniProtKB-SubCell"/>
</dbReference>
<comment type="similarity">
    <text evidence="6">Belongs to the ABC-4 integral membrane protein family.</text>
</comment>
<dbReference type="PANTHER" id="PTHR30572:SF4">
    <property type="entry name" value="ABC TRANSPORTER PERMEASE YTRF"/>
    <property type="match status" value="1"/>
</dbReference>
<dbReference type="OrthoDB" id="1694171at2"/>
<evidence type="ECO:0000256" key="1">
    <source>
        <dbReference type="ARBA" id="ARBA00004651"/>
    </source>
</evidence>
<evidence type="ECO:0000313" key="11">
    <source>
        <dbReference type="Proteomes" id="UP000260812"/>
    </source>
</evidence>
<dbReference type="RefSeq" id="WP_025487385.1">
    <property type="nucleotide sequence ID" value="NZ_CALBAU010000406.1"/>
</dbReference>
<dbReference type="Pfam" id="PF02687">
    <property type="entry name" value="FtsX"/>
    <property type="match status" value="2"/>
</dbReference>
<feature type="transmembrane region" description="Helical" evidence="7">
    <location>
        <begin position="748"/>
        <end position="771"/>
    </location>
</feature>
<keyword evidence="2" id="KW-1003">Cell membrane</keyword>
<evidence type="ECO:0000256" key="4">
    <source>
        <dbReference type="ARBA" id="ARBA00022989"/>
    </source>
</evidence>
<comment type="caution">
    <text evidence="10">The sequence shown here is derived from an EMBL/GenBank/DDBJ whole genome shotgun (WGS) entry which is preliminary data.</text>
</comment>
<dbReference type="EMBL" id="QVLU01000016">
    <property type="protein sequence ID" value="RGE69371.1"/>
    <property type="molecule type" value="Genomic_DNA"/>
</dbReference>
<gene>
    <name evidence="10" type="ORF">DWY69_17120</name>
    <name evidence="9" type="ORF">DXC51_15840</name>
</gene>
<evidence type="ECO:0000259" key="8">
    <source>
        <dbReference type="Pfam" id="PF02687"/>
    </source>
</evidence>
<comment type="subcellular location">
    <subcellularLocation>
        <location evidence="1">Cell membrane</location>
        <topology evidence="1">Multi-pass membrane protein</topology>
    </subcellularLocation>
</comment>
<keyword evidence="3 7" id="KW-0812">Transmembrane</keyword>
<feature type="transmembrane region" description="Helical" evidence="7">
    <location>
        <begin position="356"/>
        <end position="374"/>
    </location>
</feature>
<feature type="transmembrane region" description="Helical" evidence="7">
    <location>
        <begin position="257"/>
        <end position="282"/>
    </location>
</feature>
<protein>
    <submittedName>
        <fullName evidence="10">ABC transporter permease</fullName>
    </submittedName>
</protein>
<dbReference type="GO" id="GO:0022857">
    <property type="term" value="F:transmembrane transporter activity"/>
    <property type="evidence" value="ECO:0007669"/>
    <property type="project" value="TreeGrafter"/>
</dbReference>
<evidence type="ECO:0000313" key="10">
    <source>
        <dbReference type="EMBL" id="RGE69371.1"/>
    </source>
</evidence>
<sequence length="824" mass="91507">MFENSNKEVIREIARESMKSHRLRNLTAVLGIGLTTLLITTICTAGISFYNAINLGTDLTPGPLADGGIITDVEKYEEIRDMPQVEWAAYVRPCNVGSIHNREMAGVKTTLLVPQQEFYTRNKVSLVEGNFPEKPDEIAISDTMVQRLGGNIHTGDRMVLHPVVRENGQQVEKEIPVTVSGIVTSPLEGLASIYEEIYTSQAFLEQKVPQMEQEPATVYVKFKDGRIKDTIAGELYDIAALVEASGVEYKMDNGFTILYLVAVLLFVFVVMFCGYLLIYNIFYISIVNDIRFFGMLKTIGTTAKQIRTLLTWQVLRLSAAGIGAGLVLGYLVGLAASPAVLARTNYSAFYKPSLNPLFFISAVFFSALTVYISSRKSYRLAMRISPVEAARYRERNEKKKKVWSAVSFMLSGIIFLVVFTLTLGYNVENMVDRYHTADVRIRQDAMMWDNEEPYQPIRQSMVEEIEKLPFIAETAIYYQARRHEEGILGGCEAGYAQLRLTDELKEEFARCVQMGTGWMNQADNGDILLDLWGLPADQLYLEEENIRVLEGSLDAEKFASGKYVIYNQGTNQSGRAAGNIHAGQVLHLSILDPDTGAYVEREAEVLAVVERINPFSTGLVAKAALTFPDGAFQEIYSGYADMITIIQANGFRELTQEEYGQLEEIVRNSFNFQLSIESRVEERQAQREEKASMILIGLFLAGVFGIIGICNVVNTLVTGVLSRKLEFAAMQSVGMTKKQMCSMIGREGLLLSGISVLAAIPLGVLFCRVLGKAILFFSGFSAGIFAAGCGILLAVMCGVSLSVALLLTRFLTRRPVVERLREAE</sequence>
<evidence type="ECO:0000256" key="3">
    <source>
        <dbReference type="ARBA" id="ARBA00022692"/>
    </source>
</evidence>
<dbReference type="GeneID" id="97988299"/>
<feature type="transmembrane region" description="Helical" evidence="7">
    <location>
        <begin position="402"/>
        <end position="425"/>
    </location>
</feature>
<feature type="domain" description="ABC3 transporter permease C-terminal" evidence="8">
    <location>
        <begin position="265"/>
        <end position="384"/>
    </location>
</feature>
<dbReference type="AlphaFoldDB" id="A0A3E3IR18"/>
<evidence type="ECO:0000256" key="7">
    <source>
        <dbReference type="SAM" id="Phobius"/>
    </source>
</evidence>
<feature type="transmembrane region" description="Helical" evidence="7">
    <location>
        <begin position="26"/>
        <end position="50"/>
    </location>
</feature>
<evidence type="ECO:0000256" key="6">
    <source>
        <dbReference type="ARBA" id="ARBA00038076"/>
    </source>
</evidence>
<evidence type="ECO:0000256" key="5">
    <source>
        <dbReference type="ARBA" id="ARBA00023136"/>
    </source>
</evidence>
<proteinExistence type="inferred from homology"/>
<dbReference type="PANTHER" id="PTHR30572">
    <property type="entry name" value="MEMBRANE COMPONENT OF TRANSPORTER-RELATED"/>
    <property type="match status" value="1"/>
</dbReference>
<dbReference type="Proteomes" id="UP000261166">
    <property type="component" value="Unassembled WGS sequence"/>
</dbReference>
<accession>A0A3E3IR18</accession>
<evidence type="ECO:0000256" key="2">
    <source>
        <dbReference type="ARBA" id="ARBA00022475"/>
    </source>
</evidence>
<feature type="transmembrane region" description="Helical" evidence="7">
    <location>
        <begin position="783"/>
        <end position="811"/>
    </location>
</feature>
<dbReference type="EMBL" id="QVLV01000010">
    <property type="protein sequence ID" value="RGE58872.1"/>
    <property type="molecule type" value="Genomic_DNA"/>
</dbReference>
<dbReference type="InterPro" id="IPR050250">
    <property type="entry name" value="Macrolide_Exporter_MacB"/>
</dbReference>
<evidence type="ECO:0000313" key="12">
    <source>
        <dbReference type="Proteomes" id="UP000261166"/>
    </source>
</evidence>
<feature type="transmembrane region" description="Helical" evidence="7">
    <location>
        <begin position="314"/>
        <end position="336"/>
    </location>
</feature>
<dbReference type="InterPro" id="IPR003838">
    <property type="entry name" value="ABC3_permease_C"/>
</dbReference>
<name>A0A3E3IR18_9FIRM</name>
<feature type="transmembrane region" description="Helical" evidence="7">
    <location>
        <begin position="693"/>
        <end position="721"/>
    </location>
</feature>
<keyword evidence="11" id="KW-1185">Reference proteome</keyword>
<keyword evidence="4 7" id="KW-1133">Transmembrane helix</keyword>
<evidence type="ECO:0000313" key="9">
    <source>
        <dbReference type="EMBL" id="RGE58872.1"/>
    </source>
</evidence>
<feature type="domain" description="ABC3 transporter permease C-terminal" evidence="8">
    <location>
        <begin position="699"/>
        <end position="807"/>
    </location>
</feature>
<keyword evidence="5 7" id="KW-0472">Membrane</keyword>